<name>A0A1J8QIP6_9AGAM</name>
<gene>
    <name evidence="1" type="ORF">AZE42_06519</name>
</gene>
<organism evidence="1 2">
    <name type="scientific">Rhizopogon vesiculosus</name>
    <dbReference type="NCBI Taxonomy" id="180088"/>
    <lineage>
        <taxon>Eukaryota</taxon>
        <taxon>Fungi</taxon>
        <taxon>Dikarya</taxon>
        <taxon>Basidiomycota</taxon>
        <taxon>Agaricomycotina</taxon>
        <taxon>Agaricomycetes</taxon>
        <taxon>Agaricomycetidae</taxon>
        <taxon>Boletales</taxon>
        <taxon>Suillineae</taxon>
        <taxon>Rhizopogonaceae</taxon>
        <taxon>Rhizopogon</taxon>
    </lineage>
</organism>
<evidence type="ECO:0000313" key="2">
    <source>
        <dbReference type="Proteomes" id="UP000183567"/>
    </source>
</evidence>
<accession>A0A1J8QIP6</accession>
<protein>
    <submittedName>
        <fullName evidence="1">Uncharacterized protein</fullName>
    </submittedName>
</protein>
<sequence>MSAFHSPSSRLDHNLTVFSELGELNTSTLNLTFQDFTSTAPYFW</sequence>
<keyword evidence="2" id="KW-1185">Reference proteome</keyword>
<proteinExistence type="predicted"/>
<comment type="caution">
    <text evidence="1">The sequence shown here is derived from an EMBL/GenBank/DDBJ whole genome shotgun (WGS) entry which is preliminary data.</text>
</comment>
<dbReference type="AlphaFoldDB" id="A0A1J8QIP6"/>
<dbReference type="Proteomes" id="UP000183567">
    <property type="component" value="Unassembled WGS sequence"/>
</dbReference>
<evidence type="ECO:0000313" key="1">
    <source>
        <dbReference type="EMBL" id="OJA20805.1"/>
    </source>
</evidence>
<reference evidence="1 2" key="1">
    <citation type="submission" date="2016-03" db="EMBL/GenBank/DDBJ databases">
        <title>Comparative genomics of the ectomycorrhizal sister species Rhizopogon vinicolor and Rhizopogon vesiculosus (Basidiomycota: Boletales) reveals a divergence of the mating type B locus.</title>
        <authorList>
            <person name="Mujic A.B."/>
            <person name="Kuo A."/>
            <person name="Tritt A."/>
            <person name="Lipzen A."/>
            <person name="Chen C."/>
            <person name="Johnson J."/>
            <person name="Sharma A."/>
            <person name="Barry K."/>
            <person name="Grigoriev I.V."/>
            <person name="Spatafora J.W."/>
        </authorList>
    </citation>
    <scope>NUCLEOTIDE SEQUENCE [LARGE SCALE GENOMIC DNA]</scope>
    <source>
        <strain evidence="1 2">AM-OR11-056</strain>
    </source>
</reference>
<dbReference type="EMBL" id="LVVM01000363">
    <property type="protein sequence ID" value="OJA20805.1"/>
    <property type="molecule type" value="Genomic_DNA"/>
</dbReference>